<dbReference type="InterPro" id="IPR036388">
    <property type="entry name" value="WH-like_DNA-bd_sf"/>
</dbReference>
<dbReference type="InterPro" id="IPR036390">
    <property type="entry name" value="WH_DNA-bd_sf"/>
</dbReference>
<dbReference type="SMART" id="SM00347">
    <property type="entry name" value="HTH_MARR"/>
    <property type="match status" value="1"/>
</dbReference>
<accession>A0ABW3W761</accession>
<dbReference type="InterPro" id="IPR039422">
    <property type="entry name" value="MarR/SlyA-like"/>
</dbReference>
<dbReference type="PANTHER" id="PTHR33164">
    <property type="entry name" value="TRANSCRIPTIONAL REGULATOR, MARR FAMILY"/>
    <property type="match status" value="1"/>
</dbReference>
<dbReference type="InterPro" id="IPR000835">
    <property type="entry name" value="HTH_MarR-typ"/>
</dbReference>
<dbReference type="Gene3D" id="1.10.10.10">
    <property type="entry name" value="Winged helix-like DNA-binding domain superfamily/Winged helix DNA-binding domain"/>
    <property type="match status" value="1"/>
</dbReference>
<proteinExistence type="predicted"/>
<comment type="caution">
    <text evidence="2">The sequence shown here is derived from an EMBL/GenBank/DDBJ whole genome shotgun (WGS) entry which is preliminary data.</text>
</comment>
<dbReference type="SUPFAM" id="SSF46785">
    <property type="entry name" value="Winged helix' DNA-binding domain"/>
    <property type="match status" value="1"/>
</dbReference>
<evidence type="ECO:0000313" key="2">
    <source>
        <dbReference type="EMBL" id="MFD1251116.1"/>
    </source>
</evidence>
<dbReference type="RefSeq" id="WP_367918149.1">
    <property type="nucleotide sequence ID" value="NZ_BAABAC010000007.1"/>
</dbReference>
<keyword evidence="3" id="KW-1185">Reference proteome</keyword>
<reference evidence="3" key="1">
    <citation type="journal article" date="2019" name="Int. J. Syst. Evol. Microbiol.">
        <title>The Global Catalogue of Microorganisms (GCM) 10K type strain sequencing project: providing services to taxonomists for standard genome sequencing and annotation.</title>
        <authorList>
            <consortium name="The Broad Institute Genomics Platform"/>
            <consortium name="The Broad Institute Genome Sequencing Center for Infectious Disease"/>
            <person name="Wu L."/>
            <person name="Ma J."/>
        </authorList>
    </citation>
    <scope>NUCLEOTIDE SEQUENCE [LARGE SCALE GENOMIC DNA]</scope>
    <source>
        <strain evidence="3">CCUG 52478</strain>
    </source>
</reference>
<dbReference type="EMBL" id="JBHTLX010000033">
    <property type="protein sequence ID" value="MFD1251116.1"/>
    <property type="molecule type" value="Genomic_DNA"/>
</dbReference>
<sequence length="157" mass="17447">MKREAQSTREFDLYTNVNHLLRRAHQRAEAIFAETMEGLDITPRQATLLYVVLHNPGASLTDVVQLGGMDRGTTSEMVPRMVRRGLLIESRAADDGRAKALTITDEGAELIRAVIERTADVREAVLSTLPPEYHALFIKMLSLMVGLETEVRSVSDA</sequence>
<protein>
    <submittedName>
        <fullName evidence="2">MarR family winged helix-turn-helix transcriptional regulator</fullName>
    </submittedName>
</protein>
<feature type="domain" description="HTH marR-type" evidence="1">
    <location>
        <begin position="14"/>
        <end position="146"/>
    </location>
</feature>
<dbReference type="Pfam" id="PF12802">
    <property type="entry name" value="MarR_2"/>
    <property type="match status" value="1"/>
</dbReference>
<organism evidence="2 3">
    <name type="scientific">Nocardioides ginsengisoli</name>
    <dbReference type="NCBI Taxonomy" id="363868"/>
    <lineage>
        <taxon>Bacteria</taxon>
        <taxon>Bacillati</taxon>
        <taxon>Actinomycetota</taxon>
        <taxon>Actinomycetes</taxon>
        <taxon>Propionibacteriales</taxon>
        <taxon>Nocardioidaceae</taxon>
        <taxon>Nocardioides</taxon>
    </lineage>
</organism>
<dbReference type="Proteomes" id="UP001597229">
    <property type="component" value="Unassembled WGS sequence"/>
</dbReference>
<gene>
    <name evidence="2" type="ORF">ACFQ3F_25215</name>
</gene>
<dbReference type="PROSITE" id="PS50995">
    <property type="entry name" value="HTH_MARR_2"/>
    <property type="match status" value="1"/>
</dbReference>
<evidence type="ECO:0000313" key="3">
    <source>
        <dbReference type="Proteomes" id="UP001597229"/>
    </source>
</evidence>
<evidence type="ECO:0000259" key="1">
    <source>
        <dbReference type="PROSITE" id="PS50995"/>
    </source>
</evidence>
<dbReference type="PANTHER" id="PTHR33164:SF95">
    <property type="entry name" value="TRANSCRIPTIONAL REGULATOR"/>
    <property type="match status" value="1"/>
</dbReference>
<name>A0ABW3W761_9ACTN</name>